<dbReference type="eggNOG" id="COG0744">
    <property type="taxonomic scope" value="Bacteria"/>
</dbReference>
<dbReference type="GO" id="GO:0008658">
    <property type="term" value="F:penicillin binding"/>
    <property type="evidence" value="ECO:0007669"/>
    <property type="project" value="InterPro"/>
</dbReference>
<dbReference type="GO" id="GO:0071555">
    <property type="term" value="P:cell wall organization"/>
    <property type="evidence" value="ECO:0007669"/>
    <property type="project" value="UniProtKB-KW"/>
</dbReference>
<reference evidence="20 21" key="1">
    <citation type="journal article" date="2015" name="BMC Genomics">
        <title>Transcriptome analysis of thermophilic methylotrophic Bacillus methanolicus MGA3 using RNA-sequencing provides detailed insights into its previously uncharted transcriptional landscape.</title>
        <authorList>
            <person name="Irla M."/>
            <person name="Neshat A."/>
            <person name="Brautaset T."/>
            <person name="Ruckert C."/>
            <person name="Kalinowski J."/>
            <person name="Wendisch V.F."/>
        </authorList>
    </citation>
    <scope>NUCLEOTIDE SEQUENCE [LARGE SCALE GENOMIC DNA]</scope>
    <source>
        <strain evidence="21">MGA3 / ATCC 53907</strain>
    </source>
</reference>
<evidence type="ECO:0000256" key="14">
    <source>
        <dbReference type="ARBA" id="ARBA00034000"/>
    </source>
</evidence>
<proteinExistence type="predicted"/>
<evidence type="ECO:0000256" key="7">
    <source>
        <dbReference type="ARBA" id="ARBA00022801"/>
    </source>
</evidence>
<dbReference type="InterPro" id="IPR013783">
    <property type="entry name" value="Ig-like_fold"/>
</dbReference>
<feature type="compositionally biased region" description="Gly residues" evidence="16">
    <location>
        <begin position="919"/>
        <end position="933"/>
    </location>
</feature>
<keyword evidence="1" id="KW-1003">Cell membrane</keyword>
<dbReference type="KEGG" id="bmet:BMMGA3_13295"/>
<keyword evidence="11 17" id="KW-0472">Membrane</keyword>
<dbReference type="Pfam" id="PF00912">
    <property type="entry name" value="Transgly"/>
    <property type="match status" value="1"/>
</dbReference>
<evidence type="ECO:0000256" key="8">
    <source>
        <dbReference type="ARBA" id="ARBA00022960"/>
    </source>
</evidence>
<dbReference type="Pfam" id="PF00905">
    <property type="entry name" value="Transpeptidase"/>
    <property type="match status" value="1"/>
</dbReference>
<dbReference type="Gene3D" id="3.40.710.10">
    <property type="entry name" value="DD-peptidase/beta-lactamase superfamily"/>
    <property type="match status" value="1"/>
</dbReference>
<dbReference type="InterPro" id="IPR023346">
    <property type="entry name" value="Lysozyme-like_dom_sf"/>
</dbReference>
<keyword evidence="10 17" id="KW-1133">Transmembrane helix</keyword>
<dbReference type="GO" id="GO:0009252">
    <property type="term" value="P:peptidoglycan biosynthetic process"/>
    <property type="evidence" value="ECO:0007669"/>
    <property type="project" value="UniProtKB-KW"/>
</dbReference>
<keyword evidence="13" id="KW-0961">Cell wall biogenesis/degradation</keyword>
<name>I3ECF5_BACMM</name>
<dbReference type="GO" id="GO:0009002">
    <property type="term" value="F:serine-type D-Ala-D-Ala carboxypeptidase activity"/>
    <property type="evidence" value="ECO:0007669"/>
    <property type="project" value="UniProtKB-EC"/>
</dbReference>
<evidence type="ECO:0000256" key="4">
    <source>
        <dbReference type="ARBA" id="ARBA00022676"/>
    </source>
</evidence>
<dbReference type="Gene3D" id="1.10.3810.10">
    <property type="entry name" value="Biosynthetic peptidoglycan transglycosylase-like"/>
    <property type="match status" value="1"/>
</dbReference>
<dbReference type="RefSeq" id="WP_003347369.1">
    <property type="nucleotide sequence ID" value="NZ_ADWW01000001.1"/>
</dbReference>
<dbReference type="SUPFAM" id="SSF53955">
    <property type="entry name" value="Lysozyme-like"/>
    <property type="match status" value="1"/>
</dbReference>
<accession>I3ECF5</accession>
<dbReference type="GO" id="GO:0006508">
    <property type="term" value="P:proteolysis"/>
    <property type="evidence" value="ECO:0007669"/>
    <property type="project" value="UniProtKB-KW"/>
</dbReference>
<dbReference type="Gene3D" id="3.90.1310.40">
    <property type="match status" value="1"/>
</dbReference>
<dbReference type="GO" id="GO:0008955">
    <property type="term" value="F:peptidoglycan glycosyltransferase activity"/>
    <property type="evidence" value="ECO:0007669"/>
    <property type="project" value="UniProtKB-EC"/>
</dbReference>
<dbReference type="Proteomes" id="UP000027602">
    <property type="component" value="Chromosome"/>
</dbReference>
<evidence type="ECO:0000256" key="12">
    <source>
        <dbReference type="ARBA" id="ARBA00023268"/>
    </source>
</evidence>
<dbReference type="EMBL" id="CP007739">
    <property type="protein sequence ID" value="AIE61049.1"/>
    <property type="molecule type" value="Genomic_DNA"/>
</dbReference>
<dbReference type="InterPro" id="IPR012338">
    <property type="entry name" value="Beta-lactam/transpept-like"/>
</dbReference>
<evidence type="ECO:0000256" key="2">
    <source>
        <dbReference type="ARBA" id="ARBA00022645"/>
    </source>
</evidence>
<evidence type="ECO:0000259" key="18">
    <source>
        <dbReference type="Pfam" id="PF00905"/>
    </source>
</evidence>
<keyword evidence="9" id="KW-0573">Peptidoglycan synthesis</keyword>
<evidence type="ECO:0000256" key="3">
    <source>
        <dbReference type="ARBA" id="ARBA00022670"/>
    </source>
</evidence>
<feature type="domain" description="Penicillin-binding protein transpeptidase" evidence="18">
    <location>
        <begin position="417"/>
        <end position="661"/>
    </location>
</feature>
<evidence type="ECO:0000256" key="16">
    <source>
        <dbReference type="SAM" id="MobiDB-lite"/>
    </source>
</evidence>
<keyword evidence="2 20" id="KW-0121">Carboxypeptidase</keyword>
<keyword evidence="4" id="KW-0328">Glycosyltransferase</keyword>
<feature type="transmembrane region" description="Helical" evidence="17">
    <location>
        <begin position="33"/>
        <end position="61"/>
    </location>
</feature>
<comment type="catalytic activity">
    <reaction evidence="15">
        <text>[GlcNAc-(1-&gt;4)-Mur2Ac(oyl-L-Ala-gamma-D-Glu-L-Lys-D-Ala-D-Ala)](n)-di-trans,octa-cis-undecaprenyl diphosphate + beta-D-GlcNAc-(1-&gt;4)-Mur2Ac(oyl-L-Ala-gamma-D-Glu-L-Lys-D-Ala-D-Ala)-di-trans,octa-cis-undecaprenyl diphosphate = [GlcNAc-(1-&gt;4)-Mur2Ac(oyl-L-Ala-gamma-D-Glu-L-Lys-D-Ala-D-Ala)](n+1)-di-trans,octa-cis-undecaprenyl diphosphate + di-trans,octa-cis-undecaprenyl diphosphate + H(+)</text>
        <dbReference type="Rhea" id="RHEA:23708"/>
        <dbReference type="Rhea" id="RHEA-COMP:9602"/>
        <dbReference type="Rhea" id="RHEA-COMP:9603"/>
        <dbReference type="ChEBI" id="CHEBI:15378"/>
        <dbReference type="ChEBI" id="CHEBI:58405"/>
        <dbReference type="ChEBI" id="CHEBI:60033"/>
        <dbReference type="ChEBI" id="CHEBI:78435"/>
        <dbReference type="EC" id="2.4.99.28"/>
    </reaction>
</comment>
<dbReference type="GO" id="GO:0030288">
    <property type="term" value="C:outer membrane-bounded periplasmic space"/>
    <property type="evidence" value="ECO:0007669"/>
    <property type="project" value="TreeGrafter"/>
</dbReference>
<evidence type="ECO:0000256" key="9">
    <source>
        <dbReference type="ARBA" id="ARBA00022984"/>
    </source>
</evidence>
<keyword evidence="3" id="KW-0645">Protease</keyword>
<keyword evidence="6 17" id="KW-0812">Transmembrane</keyword>
<dbReference type="HOGENOM" id="CLU_006354_2_0_9"/>
<evidence type="ECO:0000313" key="20">
    <source>
        <dbReference type="EMBL" id="AIE61049.1"/>
    </source>
</evidence>
<dbReference type="InterPro" id="IPR050396">
    <property type="entry name" value="Glycosyltr_51/Transpeptidase"/>
</dbReference>
<sequence>MSNNHIWKERLRSWLNLFTNKKTIKGARITYHVIWNLFLIFLIVIVLGSAFAGGVGAGYFASLVKDEPIRSYKNLKKEIYNYEETSKLYFANNVYLGKLRSDLDREEVKLDQVSEYLIDALIATEDEYFYKHDGVVPKAIFRAILQEVTNSSAQTGGSTLTQQLIKNQILTNEISFERKAKEILLALRLEKFFKKDEILEAYLNVATFGRNSSGRNIAGAQAAAKGIFGVNAKDLNLPQAAFIAGLPQSPFAYTPFTNKGEIKENLEPGLKRMKTVLKRMYESGKINQKQYKEALAYDITKDFAPYIPSPQEQYPWLTFEIEKRAKEILGKILAKKDGYEEQDLESNQQLQEEYMALADRNLRQNGYEIHTTIDKKIYDAMQKVKDHYPYYGPDKPQEITDPETGEKKTIMEPVEVGAILIENKTGKIISFVGGRDYKREKLNHATSAVRQNGSTMKPLLVYAPAFELGKAAPGTILPDVPLYLNPSLNRPWPTNYDKRYNGLVPARYALAKSFNVPAVKLYKDIIGYRPAEYLKKMGFTSLVEPDFTNLATAIGSLENGVTVEENTNAFGTFANGGKFIDAYLIDKITDKNGKVIYQHEVKPVEVFSPQTAYLTLDMMRDVIKRGTAASLNSRLKFRSDWAGKTGTGNQFYDSWFVATNPNVTFGIWTGYDTPKSLNTPGLSYSLRNLYLWADLINAAYDINPKLVDPDEQFKMPGGIVRRSFCATSGLLPSNACVRAGLVETDLFNAKFVPTKVDDSLIEGKFVRVGDKKYLALDSTPAEFAESGLILNPDYIEKIFGIKANPQQLIPKNGRWSKILVPENKLAENGRKPGALNIKSSGNLIIWPMHPDYDVIGYRVYKNGAKVSSIKAGSSLSFNATEGSYYVTAVDIAGNESPPSNMIVIEKKTDPKPEIPPAGKGLGKGNGGPSGGKGQIPPRNGNNNGSGGSTGEPPSVENGNTVNGQ</sequence>
<evidence type="ECO:0000256" key="6">
    <source>
        <dbReference type="ARBA" id="ARBA00022692"/>
    </source>
</evidence>
<dbReference type="InterPro" id="IPR036950">
    <property type="entry name" value="PBP_transglycosylase"/>
</dbReference>
<dbReference type="AlphaFoldDB" id="I3ECF5"/>
<evidence type="ECO:0000256" key="5">
    <source>
        <dbReference type="ARBA" id="ARBA00022679"/>
    </source>
</evidence>
<keyword evidence="7" id="KW-0378">Hydrolase</keyword>
<dbReference type="STRING" id="796606.BMMGA3_13295"/>
<evidence type="ECO:0000256" key="1">
    <source>
        <dbReference type="ARBA" id="ARBA00022475"/>
    </source>
</evidence>
<evidence type="ECO:0000256" key="10">
    <source>
        <dbReference type="ARBA" id="ARBA00022989"/>
    </source>
</evidence>
<keyword evidence="5" id="KW-0808">Transferase</keyword>
<keyword evidence="8" id="KW-0133">Cell shape</keyword>
<evidence type="ECO:0000256" key="11">
    <source>
        <dbReference type="ARBA" id="ARBA00023136"/>
    </source>
</evidence>
<dbReference type="InterPro" id="IPR001460">
    <property type="entry name" value="PCN-bd_Tpept"/>
</dbReference>
<keyword evidence="21" id="KW-1185">Reference proteome</keyword>
<evidence type="ECO:0000256" key="17">
    <source>
        <dbReference type="SAM" id="Phobius"/>
    </source>
</evidence>
<keyword evidence="12" id="KW-0511">Multifunctional enzyme</keyword>
<comment type="catalytic activity">
    <reaction evidence="14">
        <text>Preferential cleavage: (Ac)2-L-Lys-D-Ala-|-D-Ala. Also transpeptidation of peptidyl-alanyl moieties that are N-acyl substituents of D-alanine.</text>
        <dbReference type="EC" id="3.4.16.4"/>
    </reaction>
</comment>
<evidence type="ECO:0000313" key="21">
    <source>
        <dbReference type="Proteomes" id="UP000027602"/>
    </source>
</evidence>
<evidence type="ECO:0000256" key="13">
    <source>
        <dbReference type="ARBA" id="ARBA00023316"/>
    </source>
</evidence>
<dbReference type="GO" id="GO:0008360">
    <property type="term" value="P:regulation of cell shape"/>
    <property type="evidence" value="ECO:0007669"/>
    <property type="project" value="UniProtKB-KW"/>
</dbReference>
<gene>
    <name evidence="20" type="ORF">BMMGA3_13295</name>
</gene>
<evidence type="ECO:0000259" key="19">
    <source>
        <dbReference type="Pfam" id="PF00912"/>
    </source>
</evidence>
<dbReference type="PANTHER" id="PTHR32282">
    <property type="entry name" value="BINDING PROTEIN TRANSPEPTIDASE, PUTATIVE-RELATED"/>
    <property type="match status" value="1"/>
</dbReference>
<feature type="region of interest" description="Disordered" evidence="16">
    <location>
        <begin position="908"/>
        <end position="964"/>
    </location>
</feature>
<dbReference type="Gene3D" id="2.60.40.10">
    <property type="entry name" value="Immunoglobulins"/>
    <property type="match status" value="1"/>
</dbReference>
<evidence type="ECO:0000256" key="15">
    <source>
        <dbReference type="ARBA" id="ARBA00049902"/>
    </source>
</evidence>
<feature type="domain" description="Glycosyl transferase family 51" evidence="19">
    <location>
        <begin position="96"/>
        <end position="280"/>
    </location>
</feature>
<dbReference type="OrthoDB" id="9766909at2"/>
<organism evidence="20 21">
    <name type="scientific">Bacillus methanolicus (strain MGA3 / ATCC 53907)</name>
    <dbReference type="NCBI Taxonomy" id="796606"/>
    <lineage>
        <taxon>Bacteria</taxon>
        <taxon>Bacillati</taxon>
        <taxon>Bacillota</taxon>
        <taxon>Bacilli</taxon>
        <taxon>Bacillales</taxon>
        <taxon>Bacillaceae</taxon>
        <taxon>Bacillus</taxon>
    </lineage>
</organism>
<dbReference type="InterPro" id="IPR001264">
    <property type="entry name" value="Glyco_trans_51"/>
</dbReference>
<dbReference type="SUPFAM" id="SSF56601">
    <property type="entry name" value="beta-lactamase/transpeptidase-like"/>
    <property type="match status" value="1"/>
</dbReference>
<dbReference type="PANTHER" id="PTHR32282:SF32">
    <property type="entry name" value="PENICILLIN-BINDING PROTEIN 2A"/>
    <property type="match status" value="1"/>
</dbReference>
<protein>
    <submittedName>
        <fullName evidence="20">Membrane carboxypeptidase</fullName>
    </submittedName>
</protein>